<feature type="region of interest" description="Disordered" evidence="1">
    <location>
        <begin position="69"/>
        <end position="144"/>
    </location>
</feature>
<gene>
    <name evidence="2" type="ORF">DPMN_051410</name>
</gene>
<proteinExistence type="predicted"/>
<protein>
    <submittedName>
        <fullName evidence="2">Uncharacterized protein</fullName>
    </submittedName>
</protein>
<organism evidence="2 3">
    <name type="scientific">Dreissena polymorpha</name>
    <name type="common">Zebra mussel</name>
    <name type="synonym">Mytilus polymorpha</name>
    <dbReference type="NCBI Taxonomy" id="45954"/>
    <lineage>
        <taxon>Eukaryota</taxon>
        <taxon>Metazoa</taxon>
        <taxon>Spiralia</taxon>
        <taxon>Lophotrochozoa</taxon>
        <taxon>Mollusca</taxon>
        <taxon>Bivalvia</taxon>
        <taxon>Autobranchia</taxon>
        <taxon>Heteroconchia</taxon>
        <taxon>Euheterodonta</taxon>
        <taxon>Imparidentia</taxon>
        <taxon>Neoheterodontei</taxon>
        <taxon>Myida</taxon>
        <taxon>Dreissenoidea</taxon>
        <taxon>Dreissenidae</taxon>
        <taxon>Dreissena</taxon>
    </lineage>
</organism>
<accession>A0A9D4CHT2</accession>
<reference evidence="2" key="2">
    <citation type="submission" date="2020-11" db="EMBL/GenBank/DDBJ databases">
        <authorList>
            <person name="McCartney M.A."/>
            <person name="Auch B."/>
            <person name="Kono T."/>
            <person name="Mallez S."/>
            <person name="Becker A."/>
            <person name="Gohl D.M."/>
            <person name="Silverstein K.A.T."/>
            <person name="Koren S."/>
            <person name="Bechman K.B."/>
            <person name="Herman A."/>
            <person name="Abrahante J.E."/>
            <person name="Garbe J."/>
        </authorList>
    </citation>
    <scope>NUCLEOTIDE SEQUENCE</scope>
    <source>
        <strain evidence="2">Duluth1</strain>
        <tissue evidence="2">Whole animal</tissue>
    </source>
</reference>
<evidence type="ECO:0000256" key="1">
    <source>
        <dbReference type="SAM" id="MobiDB-lite"/>
    </source>
</evidence>
<reference evidence="2" key="1">
    <citation type="journal article" date="2019" name="bioRxiv">
        <title>The Genome of the Zebra Mussel, Dreissena polymorpha: A Resource for Invasive Species Research.</title>
        <authorList>
            <person name="McCartney M.A."/>
            <person name="Auch B."/>
            <person name="Kono T."/>
            <person name="Mallez S."/>
            <person name="Zhang Y."/>
            <person name="Obille A."/>
            <person name="Becker A."/>
            <person name="Abrahante J.E."/>
            <person name="Garbe J."/>
            <person name="Badalamenti J.P."/>
            <person name="Herman A."/>
            <person name="Mangelson H."/>
            <person name="Liachko I."/>
            <person name="Sullivan S."/>
            <person name="Sone E.D."/>
            <person name="Koren S."/>
            <person name="Silverstein K.A.T."/>
            <person name="Beckman K.B."/>
            <person name="Gohl D.M."/>
        </authorList>
    </citation>
    <scope>NUCLEOTIDE SEQUENCE</scope>
    <source>
        <strain evidence="2">Duluth1</strain>
        <tissue evidence="2">Whole animal</tissue>
    </source>
</reference>
<dbReference type="EMBL" id="JAIWYP010000012">
    <property type="protein sequence ID" value="KAH3725565.1"/>
    <property type="molecule type" value="Genomic_DNA"/>
</dbReference>
<comment type="caution">
    <text evidence="2">The sequence shown here is derived from an EMBL/GenBank/DDBJ whole genome shotgun (WGS) entry which is preliminary data.</text>
</comment>
<name>A0A9D4CHT2_DREPO</name>
<feature type="compositionally biased region" description="Polar residues" evidence="1">
    <location>
        <begin position="92"/>
        <end position="107"/>
    </location>
</feature>
<evidence type="ECO:0000313" key="3">
    <source>
        <dbReference type="Proteomes" id="UP000828390"/>
    </source>
</evidence>
<keyword evidence="3" id="KW-1185">Reference proteome</keyword>
<dbReference type="Proteomes" id="UP000828390">
    <property type="component" value="Unassembled WGS sequence"/>
</dbReference>
<dbReference type="AlphaFoldDB" id="A0A9D4CHT2"/>
<evidence type="ECO:0000313" key="2">
    <source>
        <dbReference type="EMBL" id="KAH3725565.1"/>
    </source>
</evidence>
<sequence>MITVISEKGAVVPSTLNDGYIIDCNDVINWVLLTLFIKEMISQKTYRKFQRNRNRQALLVPYPEGANENTALKEVTPAQNSQSHADPMASSAPISSENTGTQWQADVNENAAPQEVTPTQNVQTPVAPAIRTDLQLLQKEKDKQ</sequence>